<dbReference type="EMBL" id="JAUCMV010000003">
    <property type="protein sequence ID" value="KAK0414330.1"/>
    <property type="molecule type" value="Genomic_DNA"/>
</dbReference>
<accession>A0AA39HZG9</accession>
<protein>
    <submittedName>
        <fullName evidence="2">Uncharacterized protein</fullName>
    </submittedName>
</protein>
<keyword evidence="3" id="KW-1185">Reference proteome</keyword>
<evidence type="ECO:0000313" key="2">
    <source>
        <dbReference type="EMBL" id="KAK0414330.1"/>
    </source>
</evidence>
<dbReference type="Proteomes" id="UP001175271">
    <property type="component" value="Unassembled WGS sequence"/>
</dbReference>
<comment type="caution">
    <text evidence="2">The sequence shown here is derived from an EMBL/GenBank/DDBJ whole genome shotgun (WGS) entry which is preliminary data.</text>
</comment>
<evidence type="ECO:0000256" key="1">
    <source>
        <dbReference type="SAM" id="MobiDB-lite"/>
    </source>
</evidence>
<feature type="compositionally biased region" description="Basic and acidic residues" evidence="1">
    <location>
        <begin position="184"/>
        <end position="195"/>
    </location>
</feature>
<sequence length="226" mass="25813">MNDVKKKTQTCVESFSFRCLFLDINDEQCAFDNELHIAGGLGEEFIEKDKQAVKHIDRQVMSQIDNEIANLNDLENEVNQEAFGYIGAKVLRTATMIKRCDVCSRIKDAEALAMLHLFKKLVDIGQEEKIMENKNILENTCLMPMICKRWTITKFEKPSTPHSFANSCLGGTWDYFWTKKVETSPREQDSRERAPEGLPQTTAIKVYSDSTSKTDCIFGKKPRGID</sequence>
<feature type="region of interest" description="Disordered" evidence="1">
    <location>
        <begin position="184"/>
        <end position="204"/>
    </location>
</feature>
<dbReference type="AlphaFoldDB" id="A0AA39HZG9"/>
<evidence type="ECO:0000313" key="3">
    <source>
        <dbReference type="Proteomes" id="UP001175271"/>
    </source>
</evidence>
<gene>
    <name evidence="2" type="ORF">QR680_007267</name>
</gene>
<reference evidence="2" key="1">
    <citation type="submission" date="2023-06" db="EMBL/GenBank/DDBJ databases">
        <title>Genomic analysis of the entomopathogenic nematode Steinernema hermaphroditum.</title>
        <authorList>
            <person name="Schwarz E.M."/>
            <person name="Heppert J.K."/>
            <person name="Baniya A."/>
            <person name="Schwartz H.T."/>
            <person name="Tan C.-H."/>
            <person name="Antoshechkin I."/>
            <person name="Sternberg P.W."/>
            <person name="Goodrich-Blair H."/>
            <person name="Dillman A.R."/>
        </authorList>
    </citation>
    <scope>NUCLEOTIDE SEQUENCE</scope>
    <source>
        <strain evidence="2">PS9179</strain>
        <tissue evidence="2">Whole animal</tissue>
    </source>
</reference>
<name>A0AA39HZG9_9BILA</name>
<proteinExistence type="predicted"/>
<organism evidence="2 3">
    <name type="scientific">Steinernema hermaphroditum</name>
    <dbReference type="NCBI Taxonomy" id="289476"/>
    <lineage>
        <taxon>Eukaryota</taxon>
        <taxon>Metazoa</taxon>
        <taxon>Ecdysozoa</taxon>
        <taxon>Nematoda</taxon>
        <taxon>Chromadorea</taxon>
        <taxon>Rhabditida</taxon>
        <taxon>Tylenchina</taxon>
        <taxon>Panagrolaimomorpha</taxon>
        <taxon>Strongyloidoidea</taxon>
        <taxon>Steinernematidae</taxon>
        <taxon>Steinernema</taxon>
    </lineage>
</organism>